<feature type="transmembrane region" description="Helical" evidence="3">
    <location>
        <begin position="125"/>
        <end position="147"/>
    </location>
</feature>
<evidence type="ECO:0000256" key="1">
    <source>
        <dbReference type="ARBA" id="ARBA00022729"/>
    </source>
</evidence>
<feature type="domain" description="Ig-like" evidence="4">
    <location>
        <begin position="70"/>
        <end position="170"/>
    </location>
</feature>
<dbReference type="InterPro" id="IPR013783">
    <property type="entry name" value="Ig-like_fold"/>
</dbReference>
<dbReference type="GO" id="GO:0007156">
    <property type="term" value="P:homophilic cell adhesion via plasma membrane adhesion molecules"/>
    <property type="evidence" value="ECO:0007669"/>
    <property type="project" value="TreeGrafter"/>
</dbReference>
<dbReference type="GO" id="GO:0043025">
    <property type="term" value="C:neuronal cell body"/>
    <property type="evidence" value="ECO:0007669"/>
    <property type="project" value="TreeGrafter"/>
</dbReference>
<keyword evidence="3" id="KW-1133">Transmembrane helix</keyword>
<evidence type="ECO:0000259" key="4">
    <source>
        <dbReference type="PROSITE" id="PS50835"/>
    </source>
</evidence>
<keyword evidence="3" id="KW-0472">Membrane</keyword>
<dbReference type="Gene3D" id="2.60.40.10">
    <property type="entry name" value="Immunoglobulins"/>
    <property type="match status" value="2"/>
</dbReference>
<name>A0A5K3FXA0_MESCO</name>
<protein>
    <submittedName>
        <fullName evidence="5">Ig-like domain-containing protein</fullName>
    </submittedName>
</protein>
<feature type="transmembrane region" description="Helical" evidence="3">
    <location>
        <begin position="167"/>
        <end position="190"/>
    </location>
</feature>
<dbReference type="InterPro" id="IPR003599">
    <property type="entry name" value="Ig_sub"/>
</dbReference>
<evidence type="ECO:0000256" key="3">
    <source>
        <dbReference type="SAM" id="Phobius"/>
    </source>
</evidence>
<feature type="domain" description="Ig-like" evidence="4">
    <location>
        <begin position="1"/>
        <end position="59"/>
    </location>
</feature>
<dbReference type="GO" id="GO:0030424">
    <property type="term" value="C:axon"/>
    <property type="evidence" value="ECO:0007669"/>
    <property type="project" value="TreeGrafter"/>
</dbReference>
<dbReference type="Pfam" id="PF07679">
    <property type="entry name" value="I-set"/>
    <property type="match status" value="1"/>
</dbReference>
<accession>A0A5K3FXA0</accession>
<keyword evidence="2" id="KW-1015">Disulfide bond</keyword>
<dbReference type="InterPro" id="IPR050958">
    <property type="entry name" value="Cell_Adh-Cytoskel_Orgn"/>
</dbReference>
<dbReference type="InterPro" id="IPR013098">
    <property type="entry name" value="Ig_I-set"/>
</dbReference>
<dbReference type="SUPFAM" id="SSF48726">
    <property type="entry name" value="Immunoglobulin"/>
    <property type="match status" value="2"/>
</dbReference>
<dbReference type="GO" id="GO:0050808">
    <property type="term" value="P:synapse organization"/>
    <property type="evidence" value="ECO:0007669"/>
    <property type="project" value="TreeGrafter"/>
</dbReference>
<dbReference type="PANTHER" id="PTHR45080:SF8">
    <property type="entry name" value="IG-LIKE DOMAIN-CONTAINING PROTEIN"/>
    <property type="match status" value="1"/>
</dbReference>
<reference evidence="5" key="1">
    <citation type="submission" date="2019-11" db="UniProtKB">
        <authorList>
            <consortium name="WormBaseParasite"/>
        </authorList>
    </citation>
    <scope>IDENTIFICATION</scope>
</reference>
<dbReference type="AlphaFoldDB" id="A0A5K3FXA0"/>
<dbReference type="GO" id="GO:0005886">
    <property type="term" value="C:plasma membrane"/>
    <property type="evidence" value="ECO:0007669"/>
    <property type="project" value="TreeGrafter"/>
</dbReference>
<dbReference type="SMART" id="SM00409">
    <property type="entry name" value="IG"/>
    <property type="match status" value="1"/>
</dbReference>
<keyword evidence="1" id="KW-0732">Signal</keyword>
<dbReference type="WBParaSite" id="MCU_011444-RB">
    <property type="protein sequence ID" value="MCU_011444-RB"/>
    <property type="gene ID" value="MCU_011444"/>
</dbReference>
<proteinExistence type="predicted"/>
<dbReference type="PANTHER" id="PTHR45080">
    <property type="entry name" value="CONTACTIN 5"/>
    <property type="match status" value="1"/>
</dbReference>
<evidence type="ECO:0000313" key="5">
    <source>
        <dbReference type="WBParaSite" id="MCU_011444-RB"/>
    </source>
</evidence>
<evidence type="ECO:0000256" key="2">
    <source>
        <dbReference type="ARBA" id="ARBA00023157"/>
    </source>
</evidence>
<dbReference type="PROSITE" id="PS50835">
    <property type="entry name" value="IG_LIKE"/>
    <property type="match status" value="2"/>
</dbReference>
<dbReference type="InterPro" id="IPR036179">
    <property type="entry name" value="Ig-like_dom_sf"/>
</dbReference>
<dbReference type="GO" id="GO:0008046">
    <property type="term" value="F:axon guidance receptor activity"/>
    <property type="evidence" value="ECO:0007669"/>
    <property type="project" value="TreeGrafter"/>
</dbReference>
<dbReference type="InterPro" id="IPR007110">
    <property type="entry name" value="Ig-like_dom"/>
</dbReference>
<organism evidence="5">
    <name type="scientific">Mesocestoides corti</name>
    <name type="common">Flatworm</name>
    <dbReference type="NCBI Taxonomy" id="53468"/>
    <lineage>
        <taxon>Eukaryota</taxon>
        <taxon>Metazoa</taxon>
        <taxon>Spiralia</taxon>
        <taxon>Lophotrochozoa</taxon>
        <taxon>Platyhelminthes</taxon>
        <taxon>Cestoda</taxon>
        <taxon>Eucestoda</taxon>
        <taxon>Cyclophyllidea</taxon>
        <taxon>Mesocestoididae</taxon>
        <taxon>Mesocestoides</taxon>
    </lineage>
</organism>
<keyword evidence="3" id="KW-0812">Transmembrane</keyword>
<sequence>MHCSADGNPSPEIEWRLAGTNGPSAVLMRNEYFIRDKIHQNDFGIYICTAKSAGYPSVSKKIILAKKSAPKIKPTEPVYAAIGSPARLPCTINAIPLPPPEGLHWFRREIILRPSSHRKFSTQEFLGGIIYVMSFSHVMSTDFGFYNCSAVNAYGSDWQTIELRRDASLSGIIAALVAAVFFALLLFFYCRRRQYPKPSLKGKTLSKVTGRQNSEFLNNSYGYTRTNKLPQMLGADSKDDTFYFQSSSGSTDAETLSRYHLPSTTIRGSSEHAGLTAQSPSSIASTPITDQCLSVRPFSPVCKYTLIDGSGQNIPVCPNVVTFTGQPGDLHLTSEGGAALCIASDYQPIPITYVNLPAATRMASVAQEGPIAQRVGVVPATPVLPDSDIIVNTQVTDV</sequence>